<sequence>MKSEAYIDKRVIETVPRCGARAHELYTRDYKVGELERPLVSDDADLVRNQGNELPRGYDLEGACFPSEGNFRSPRPQGLVHKPRLPTAPPILTQSDSFVLDVISDAPEDILVGQTLKRPLAIQQLLEEQRNSRQSLEQERFQEFLPKDTLNQKVQEPASTWRSYLVLPMDFVVQYSQQVPPGFL</sequence>
<keyword evidence="2" id="KW-1185">Reference proteome</keyword>
<dbReference type="STRING" id="106549.A0A540MFP2"/>
<dbReference type="Proteomes" id="UP000315295">
    <property type="component" value="Unassembled WGS sequence"/>
</dbReference>
<protein>
    <submittedName>
        <fullName evidence="1">Uncharacterized protein</fullName>
    </submittedName>
</protein>
<dbReference type="AlphaFoldDB" id="A0A540MFP2"/>
<reference evidence="1 2" key="1">
    <citation type="journal article" date="2019" name="G3 (Bethesda)">
        <title>Sequencing of a Wild Apple (Malus baccata) Genome Unravels the Differences Between Cultivated and Wild Apple Species Regarding Disease Resistance and Cold Tolerance.</title>
        <authorList>
            <person name="Chen X."/>
        </authorList>
    </citation>
    <scope>NUCLEOTIDE SEQUENCE [LARGE SCALE GENOMIC DNA]</scope>
    <source>
        <strain evidence="2">cv. Shandingzi</strain>
        <tissue evidence="1">Leaves</tissue>
    </source>
</reference>
<dbReference type="EMBL" id="VIEB01000269">
    <property type="protein sequence ID" value="TQD97567.1"/>
    <property type="molecule type" value="Genomic_DNA"/>
</dbReference>
<evidence type="ECO:0000313" key="1">
    <source>
        <dbReference type="EMBL" id="TQD97567.1"/>
    </source>
</evidence>
<gene>
    <name evidence="1" type="ORF">C1H46_016827</name>
</gene>
<accession>A0A540MFP2</accession>
<organism evidence="1 2">
    <name type="scientific">Malus baccata</name>
    <name type="common">Siberian crab apple</name>
    <name type="synonym">Pyrus baccata</name>
    <dbReference type="NCBI Taxonomy" id="106549"/>
    <lineage>
        <taxon>Eukaryota</taxon>
        <taxon>Viridiplantae</taxon>
        <taxon>Streptophyta</taxon>
        <taxon>Embryophyta</taxon>
        <taxon>Tracheophyta</taxon>
        <taxon>Spermatophyta</taxon>
        <taxon>Magnoliopsida</taxon>
        <taxon>eudicotyledons</taxon>
        <taxon>Gunneridae</taxon>
        <taxon>Pentapetalae</taxon>
        <taxon>rosids</taxon>
        <taxon>fabids</taxon>
        <taxon>Rosales</taxon>
        <taxon>Rosaceae</taxon>
        <taxon>Amygdaloideae</taxon>
        <taxon>Maleae</taxon>
        <taxon>Malus</taxon>
    </lineage>
</organism>
<comment type="caution">
    <text evidence="1">The sequence shown here is derived from an EMBL/GenBank/DDBJ whole genome shotgun (WGS) entry which is preliminary data.</text>
</comment>
<proteinExistence type="predicted"/>
<evidence type="ECO:0000313" key="2">
    <source>
        <dbReference type="Proteomes" id="UP000315295"/>
    </source>
</evidence>
<name>A0A540MFP2_MALBA</name>